<accession>A0A3B0R3L1</accession>
<sequence length="122" mass="14431">MLVEKHTDIENIAKEYYKQTSTQQSNLFEMLEWFSLLQKHILLENEEAVYYCIKNTDNRIEGIFPLIKCMKPDNTGYMLKSLSNFYSMEYRPFFAKMARNSKKAANIFADYLTVVENGWTSL</sequence>
<feature type="non-terminal residue" evidence="1">
    <location>
        <position position="122"/>
    </location>
</feature>
<proteinExistence type="predicted"/>
<reference evidence="1" key="1">
    <citation type="submission" date="2018-06" db="EMBL/GenBank/DDBJ databases">
        <authorList>
            <person name="Zhirakovskaya E."/>
        </authorList>
    </citation>
    <scope>NUCLEOTIDE SEQUENCE</scope>
</reference>
<gene>
    <name evidence="1" type="ORF">MNBD_ALPHA02-263</name>
</gene>
<dbReference type="EMBL" id="UOED01000017">
    <property type="protein sequence ID" value="VAV86889.1"/>
    <property type="molecule type" value="Genomic_DNA"/>
</dbReference>
<name>A0A3B0R3L1_9ZZZZ</name>
<organism evidence="1">
    <name type="scientific">hydrothermal vent metagenome</name>
    <dbReference type="NCBI Taxonomy" id="652676"/>
    <lineage>
        <taxon>unclassified sequences</taxon>
        <taxon>metagenomes</taxon>
        <taxon>ecological metagenomes</taxon>
    </lineage>
</organism>
<evidence type="ECO:0000313" key="1">
    <source>
        <dbReference type="EMBL" id="VAV86889.1"/>
    </source>
</evidence>
<protein>
    <submittedName>
        <fullName evidence="1">Uncharacterized protein</fullName>
    </submittedName>
</protein>
<dbReference type="AlphaFoldDB" id="A0A3B0R3L1"/>